<name>A0A4V2V1R4_9GAMM</name>
<evidence type="ECO:0000313" key="4">
    <source>
        <dbReference type="Proteomes" id="UP000295717"/>
    </source>
</evidence>
<dbReference type="Gene3D" id="3.30.70.260">
    <property type="match status" value="1"/>
</dbReference>
<proteinExistence type="inferred from homology"/>
<evidence type="ECO:0000256" key="1">
    <source>
        <dbReference type="ARBA" id="ARBA00008460"/>
    </source>
</evidence>
<dbReference type="Proteomes" id="UP000295717">
    <property type="component" value="Unassembled WGS sequence"/>
</dbReference>
<dbReference type="PANTHER" id="PTHR38036:SF1">
    <property type="entry name" value="UPF0250 PROTEIN YBED"/>
    <property type="match status" value="1"/>
</dbReference>
<evidence type="ECO:0000256" key="2">
    <source>
        <dbReference type="HAMAP-Rule" id="MF_00659"/>
    </source>
</evidence>
<dbReference type="OrthoDB" id="9793424at2"/>
<dbReference type="Pfam" id="PF04359">
    <property type="entry name" value="DUF493"/>
    <property type="match status" value="1"/>
</dbReference>
<dbReference type="InterPro" id="IPR007454">
    <property type="entry name" value="UPF0250_YbeD-like"/>
</dbReference>
<evidence type="ECO:0000313" key="3">
    <source>
        <dbReference type="EMBL" id="TCT22202.1"/>
    </source>
</evidence>
<dbReference type="SUPFAM" id="SSF117991">
    <property type="entry name" value="YbeD/HP0495-like"/>
    <property type="match status" value="1"/>
</dbReference>
<sequence length="89" mass="9785">MSDSSETLFEFPCHFPIKVMGRADCGLDAVVIEIVSRHAPGVDTTAISIRPSRGGKWIAVTLTFEAQSKPQLDAIYRDLSAHEQVVWAL</sequence>
<protein>
    <recommendedName>
        <fullName evidence="2">UPF0250 protein EDC35_103301</fullName>
    </recommendedName>
</protein>
<comment type="similarity">
    <text evidence="1 2">Belongs to the UPF0250 family.</text>
</comment>
<organism evidence="3 4">
    <name type="scientific">Thiobaca trueperi</name>
    <dbReference type="NCBI Taxonomy" id="127458"/>
    <lineage>
        <taxon>Bacteria</taxon>
        <taxon>Pseudomonadati</taxon>
        <taxon>Pseudomonadota</taxon>
        <taxon>Gammaproteobacteria</taxon>
        <taxon>Chromatiales</taxon>
        <taxon>Chromatiaceae</taxon>
        <taxon>Thiobaca</taxon>
    </lineage>
</organism>
<dbReference type="PANTHER" id="PTHR38036">
    <property type="entry name" value="UPF0250 PROTEIN YBED"/>
    <property type="match status" value="1"/>
</dbReference>
<dbReference type="RefSeq" id="WP_132976598.1">
    <property type="nucleotide sequence ID" value="NZ_SMAO01000003.1"/>
</dbReference>
<dbReference type="AlphaFoldDB" id="A0A4V2V1R4"/>
<comment type="caution">
    <text evidence="3">The sequence shown here is derived from an EMBL/GenBank/DDBJ whole genome shotgun (WGS) entry which is preliminary data.</text>
</comment>
<dbReference type="EMBL" id="SMAO01000003">
    <property type="protein sequence ID" value="TCT22202.1"/>
    <property type="molecule type" value="Genomic_DNA"/>
</dbReference>
<dbReference type="HAMAP" id="MF_00659">
    <property type="entry name" value="UPF0250"/>
    <property type="match status" value="1"/>
</dbReference>
<keyword evidence="4" id="KW-1185">Reference proteome</keyword>
<reference evidence="3 4" key="1">
    <citation type="submission" date="2019-03" db="EMBL/GenBank/DDBJ databases">
        <title>Genomic Encyclopedia of Type Strains, Phase IV (KMG-IV): sequencing the most valuable type-strain genomes for metagenomic binning, comparative biology and taxonomic classification.</title>
        <authorList>
            <person name="Goeker M."/>
        </authorList>
    </citation>
    <scope>NUCLEOTIDE SEQUENCE [LARGE SCALE GENOMIC DNA]</scope>
    <source>
        <strain evidence="3 4">DSM 13587</strain>
    </source>
</reference>
<dbReference type="InterPro" id="IPR027471">
    <property type="entry name" value="YbeD-like_sf"/>
</dbReference>
<gene>
    <name evidence="3" type="ORF">EDC35_103301</name>
</gene>
<accession>A0A4V2V1R4</accession>